<evidence type="ECO:0000313" key="4">
    <source>
        <dbReference type="EMBL" id="ODN67575.1"/>
    </source>
</evidence>
<dbReference type="PROSITE" id="PS50883">
    <property type="entry name" value="EAL"/>
    <property type="match status" value="1"/>
</dbReference>
<dbReference type="NCBIfam" id="TIGR00254">
    <property type="entry name" value="GGDEF"/>
    <property type="match status" value="1"/>
</dbReference>
<dbReference type="PANTHER" id="PTHR44757:SF2">
    <property type="entry name" value="BIOFILM ARCHITECTURE MAINTENANCE PROTEIN MBAA"/>
    <property type="match status" value="1"/>
</dbReference>
<keyword evidence="4" id="KW-0378">Hydrolase</keyword>
<dbReference type="RefSeq" id="WP_069295228.1">
    <property type="nucleotide sequence ID" value="NZ_MCRI01000004.1"/>
</dbReference>
<dbReference type="SMART" id="SM00267">
    <property type="entry name" value="GGDEF"/>
    <property type="match status" value="1"/>
</dbReference>
<dbReference type="SMART" id="SM00052">
    <property type="entry name" value="EAL"/>
    <property type="match status" value="1"/>
</dbReference>
<dbReference type="SUPFAM" id="SSF55073">
    <property type="entry name" value="Nucleotide cyclase"/>
    <property type="match status" value="1"/>
</dbReference>
<dbReference type="CDD" id="cd00130">
    <property type="entry name" value="PAS"/>
    <property type="match status" value="1"/>
</dbReference>
<dbReference type="InterPro" id="IPR000160">
    <property type="entry name" value="GGDEF_dom"/>
</dbReference>
<dbReference type="GO" id="GO:0071111">
    <property type="term" value="F:cyclic-guanylate-specific phosphodiesterase activity"/>
    <property type="evidence" value="ECO:0007669"/>
    <property type="project" value="UniProtKB-EC"/>
</dbReference>
<organism evidence="4 5">
    <name type="scientific">Methylophaga muralis</name>
    <dbReference type="NCBI Taxonomy" id="291169"/>
    <lineage>
        <taxon>Bacteria</taxon>
        <taxon>Pseudomonadati</taxon>
        <taxon>Pseudomonadota</taxon>
        <taxon>Gammaproteobacteria</taxon>
        <taxon>Thiotrichales</taxon>
        <taxon>Piscirickettsiaceae</taxon>
        <taxon>Methylophaga</taxon>
    </lineage>
</organism>
<reference evidence="4 5" key="1">
    <citation type="submission" date="2016-07" db="EMBL/GenBank/DDBJ databases">
        <title>Draft Genome Sequence of Methylophaga muralis Bur 1.</title>
        <authorList>
            <person name="Vasilenko O.V."/>
            <person name="Doronina N.V."/>
            <person name="Shmareva M.N."/>
            <person name="Tarlachkov S.V."/>
            <person name="Mustakhimov I."/>
            <person name="Trotsenko Y.A."/>
        </authorList>
    </citation>
    <scope>NUCLEOTIDE SEQUENCE [LARGE SCALE GENOMIC DNA]</scope>
    <source>
        <strain evidence="4 5">Bur 1</strain>
    </source>
</reference>
<keyword evidence="5" id="KW-1185">Reference proteome</keyword>
<dbReference type="AlphaFoldDB" id="A0A1E3GUG3"/>
<dbReference type="SMART" id="SM00091">
    <property type="entry name" value="PAS"/>
    <property type="match status" value="1"/>
</dbReference>
<dbReference type="PROSITE" id="PS50887">
    <property type="entry name" value="GGDEF"/>
    <property type="match status" value="1"/>
</dbReference>
<dbReference type="PATRIC" id="fig|291169.3.peg.685"/>
<dbReference type="Gene3D" id="3.30.450.20">
    <property type="entry name" value="PAS domain"/>
    <property type="match status" value="1"/>
</dbReference>
<dbReference type="InterPro" id="IPR001633">
    <property type="entry name" value="EAL_dom"/>
</dbReference>
<dbReference type="Gene3D" id="3.20.20.450">
    <property type="entry name" value="EAL domain"/>
    <property type="match status" value="1"/>
</dbReference>
<dbReference type="SUPFAM" id="SSF141868">
    <property type="entry name" value="EAL domain-like"/>
    <property type="match status" value="1"/>
</dbReference>
<evidence type="ECO:0000259" key="1">
    <source>
        <dbReference type="PROSITE" id="PS50112"/>
    </source>
</evidence>
<dbReference type="CDD" id="cd01949">
    <property type="entry name" value="GGDEF"/>
    <property type="match status" value="1"/>
</dbReference>
<sequence length="686" mass="78027">MRNTLLENAFKFAHEGIVITDEHHKIVDINDAIQQITGYSRSDLIGSDPQILSAESQNKILNQTVWQSLQRNGFWHGEVSNKRKDGSHYVARLSVKRVNALGKVFYLGHLSDITADRKYRAILSDLVLNRNSHQILNKNRLENEFRRMSMIADNQNEKLVVAFMDLDEFKTINDIHGKAAADNLLDQVPARVRSVLSETDSIVRYGGDEFVLIIGGMKNHAAATEIIQKVLTAIGHPFVFNDVPMMVTASVGYTLYPEDSGSLDTLIRHADQSMYKAKLDGKSTVIAYDPGEEVQITERNQQLREIATAINEDQFVLFFQPKVTLSTGNIFGFEALIRWQHPQKGLLMPDKFIDQVYDTELEVSLGQWVICRALKQLAEWQQAGHNYQLSINLTAYHLSTSDFIDWLQQQIKRYPDLDTRRFQIEILESNRLSDLSLISNVVEFCKSEFGITTALDDFGTGYSSLTHIRVLPVDVVKVDQTFVRRMLTEPEDCKIVEGVIALAQSFNIQVIAEGVESIAHGEVLLAMGCNQAQGYALAKPLPGEQIKNFLANYEPFTQWCAQSDLLKNHKQARLSLFYFYLKHWMHQLQESLFAEPEIKTEWPITQIADSHCGIWLEKASYHHYFDNETIAKITQYHHYIFQSGNDLLASYLAGDVHASRAGYQAQVNTFESVLAELNSLIKRMTD</sequence>
<dbReference type="NCBIfam" id="TIGR00229">
    <property type="entry name" value="sensory_box"/>
    <property type="match status" value="1"/>
</dbReference>
<dbReference type="Pfam" id="PF13426">
    <property type="entry name" value="PAS_9"/>
    <property type="match status" value="1"/>
</dbReference>
<dbReference type="EMBL" id="MCRI01000004">
    <property type="protein sequence ID" value="ODN67575.1"/>
    <property type="molecule type" value="Genomic_DNA"/>
</dbReference>
<evidence type="ECO:0000259" key="3">
    <source>
        <dbReference type="PROSITE" id="PS50887"/>
    </source>
</evidence>
<gene>
    <name evidence="4" type="primary">gmr_4</name>
    <name evidence="4" type="ORF">A9E74_00683</name>
</gene>
<dbReference type="CDD" id="cd01948">
    <property type="entry name" value="EAL"/>
    <property type="match status" value="1"/>
</dbReference>
<name>A0A1E3GUG3_9GAMM</name>
<evidence type="ECO:0000259" key="2">
    <source>
        <dbReference type="PROSITE" id="PS50883"/>
    </source>
</evidence>
<protein>
    <submittedName>
        <fullName evidence="4">Cyclic di-GMP phosphodiesterase Gmr</fullName>
        <ecNumber evidence="4">3.1.4.52</ecNumber>
    </submittedName>
</protein>
<dbReference type="EC" id="3.1.4.52" evidence="4"/>
<dbReference type="Proteomes" id="UP000094379">
    <property type="component" value="Unassembled WGS sequence"/>
</dbReference>
<dbReference type="PANTHER" id="PTHR44757">
    <property type="entry name" value="DIGUANYLATE CYCLASE DGCP"/>
    <property type="match status" value="1"/>
</dbReference>
<feature type="domain" description="GGDEF" evidence="3">
    <location>
        <begin position="157"/>
        <end position="290"/>
    </location>
</feature>
<dbReference type="InterPro" id="IPR052155">
    <property type="entry name" value="Biofilm_reg_signaling"/>
</dbReference>
<dbReference type="SUPFAM" id="SSF55785">
    <property type="entry name" value="PYP-like sensor domain (PAS domain)"/>
    <property type="match status" value="1"/>
</dbReference>
<dbReference type="Pfam" id="PF00563">
    <property type="entry name" value="EAL"/>
    <property type="match status" value="1"/>
</dbReference>
<dbReference type="InterPro" id="IPR043128">
    <property type="entry name" value="Rev_trsase/Diguanyl_cyclase"/>
</dbReference>
<comment type="caution">
    <text evidence="4">The sequence shown here is derived from an EMBL/GenBank/DDBJ whole genome shotgun (WGS) entry which is preliminary data.</text>
</comment>
<dbReference type="InterPro" id="IPR029787">
    <property type="entry name" value="Nucleotide_cyclase"/>
</dbReference>
<dbReference type="STRING" id="291169.A9E74_00683"/>
<feature type="domain" description="EAL" evidence="2">
    <location>
        <begin position="299"/>
        <end position="554"/>
    </location>
</feature>
<evidence type="ECO:0000313" key="5">
    <source>
        <dbReference type="Proteomes" id="UP000094379"/>
    </source>
</evidence>
<dbReference type="Pfam" id="PF00990">
    <property type="entry name" value="GGDEF"/>
    <property type="match status" value="1"/>
</dbReference>
<dbReference type="InterPro" id="IPR035965">
    <property type="entry name" value="PAS-like_dom_sf"/>
</dbReference>
<proteinExistence type="predicted"/>
<dbReference type="InterPro" id="IPR035919">
    <property type="entry name" value="EAL_sf"/>
</dbReference>
<dbReference type="Gene3D" id="3.30.70.270">
    <property type="match status" value="1"/>
</dbReference>
<accession>A0A1E3GUG3</accession>
<dbReference type="PROSITE" id="PS50112">
    <property type="entry name" value="PAS"/>
    <property type="match status" value="1"/>
</dbReference>
<dbReference type="InterPro" id="IPR000014">
    <property type="entry name" value="PAS"/>
</dbReference>
<feature type="domain" description="PAS" evidence="1">
    <location>
        <begin position="2"/>
        <end position="72"/>
    </location>
</feature>